<organism evidence="1 2">
    <name type="scientific">Obba rivulosa</name>
    <dbReference type="NCBI Taxonomy" id="1052685"/>
    <lineage>
        <taxon>Eukaryota</taxon>
        <taxon>Fungi</taxon>
        <taxon>Dikarya</taxon>
        <taxon>Basidiomycota</taxon>
        <taxon>Agaricomycotina</taxon>
        <taxon>Agaricomycetes</taxon>
        <taxon>Polyporales</taxon>
        <taxon>Gelatoporiaceae</taxon>
        <taxon>Obba</taxon>
    </lineage>
</organism>
<dbReference type="Proteomes" id="UP000250043">
    <property type="component" value="Unassembled WGS sequence"/>
</dbReference>
<gene>
    <name evidence="1" type="ORF">OBBRIDRAFT_795208</name>
</gene>
<keyword evidence="2" id="KW-1185">Reference proteome</keyword>
<evidence type="ECO:0000313" key="2">
    <source>
        <dbReference type="Proteomes" id="UP000250043"/>
    </source>
</evidence>
<reference evidence="1 2" key="1">
    <citation type="submission" date="2016-07" db="EMBL/GenBank/DDBJ databases">
        <title>Draft genome of the white-rot fungus Obba rivulosa 3A-2.</title>
        <authorList>
            <consortium name="DOE Joint Genome Institute"/>
            <person name="Miettinen O."/>
            <person name="Riley R."/>
            <person name="Acob R."/>
            <person name="Barry K."/>
            <person name="Cullen D."/>
            <person name="De Vries R."/>
            <person name="Hainaut M."/>
            <person name="Hatakka A."/>
            <person name="Henrissat B."/>
            <person name="Hilden K."/>
            <person name="Kuo R."/>
            <person name="Labutti K."/>
            <person name="Lipzen A."/>
            <person name="Makela M.R."/>
            <person name="Sandor L."/>
            <person name="Spatafora J.W."/>
            <person name="Grigoriev I.V."/>
            <person name="Hibbett D.S."/>
        </authorList>
    </citation>
    <scope>NUCLEOTIDE SEQUENCE [LARGE SCALE GENOMIC DNA]</scope>
    <source>
        <strain evidence="1 2">3A-2</strain>
    </source>
</reference>
<dbReference type="AlphaFoldDB" id="A0A8E2AZT6"/>
<dbReference type="EMBL" id="KV722451">
    <property type="protein sequence ID" value="OCH88515.1"/>
    <property type="molecule type" value="Genomic_DNA"/>
</dbReference>
<accession>A0A8E2AZT6</accession>
<sequence length="71" mass="7638">MLCRHPRPWRGLSGTSGTLVASLRRTSLLKACVHRAVTRARPDVTHASRPSSRTGIRPAVARQLVGLGGQV</sequence>
<name>A0A8E2AZT6_9APHY</name>
<proteinExistence type="predicted"/>
<protein>
    <submittedName>
        <fullName evidence="1">Uncharacterized protein</fullName>
    </submittedName>
</protein>
<evidence type="ECO:0000313" key="1">
    <source>
        <dbReference type="EMBL" id="OCH88515.1"/>
    </source>
</evidence>